<dbReference type="EMBL" id="GDID01006306">
    <property type="protein sequence ID" value="JAP90300.1"/>
    <property type="molecule type" value="Transcribed_RNA"/>
</dbReference>
<feature type="transmembrane region" description="Helical" evidence="1">
    <location>
        <begin position="418"/>
        <end position="438"/>
    </location>
</feature>
<feature type="transmembrane region" description="Helical" evidence="1">
    <location>
        <begin position="214"/>
        <end position="237"/>
    </location>
</feature>
<proteinExistence type="predicted"/>
<feature type="transmembrane region" description="Helical" evidence="1">
    <location>
        <begin position="135"/>
        <end position="156"/>
    </location>
</feature>
<keyword evidence="1" id="KW-0472">Membrane</keyword>
<feature type="transmembrane region" description="Helical" evidence="1">
    <location>
        <begin position="642"/>
        <end position="664"/>
    </location>
</feature>
<name>A0A146K037_9EUKA</name>
<evidence type="ECO:0008006" key="3">
    <source>
        <dbReference type="Google" id="ProtNLM"/>
    </source>
</evidence>
<sequence length="826" mass="96008">VQSTIIQIGNVNVVQPNLEIYQQFIPFNENCSIIQVKSNRTSYFYKKEDNTYQKTSFKIDQDCSMLEIQYYCSQCLNSFTTVEDQVLPAMILDKTDPDTRHVCKNVFSLFSYTNSSYYVGLNSAQCEGIHFSDAIQLYVSLFVLIFIVIVYSVNVITFKARISRIRVKKSHKQVTKFVKSSTTMMIFGAITTGACLIIYMLINTSGQRAIFTQLKYTIFIVIAVFITYTFVVELLMVKLKIPFLQKHTQLPKTQSYVGLEEEQNLVDVEKSDSEEAEESDDEENEHLFMFKLLFKCEPLKIYQKLIVLLAWILNFVAEVPHAILLVVDITQLFELIKLNIRGHEYKVVYEYISFLNPLIEWLEGVIEQIIDNEIVDGEIVNFKWYIPLMLFGGYVLIQLVFQNKWVFQAFEKLDFNNMWIAIPILVVFKVATLAQQLFQTAIQMFIKDYMLFPWFDSDFKNIFCILTAYWLFFVMYMIAKYNTFLEYLYSCCVMWWIELKHLVTFLLTWCELIRSLFTCRKKLPNKCKYLSLQLSLLLIQAINLILTPITVVLIPLQFFIADCVPNCNLVLAAMGVIARQRSFEVNLNIIVDPTQVAIGQKSYFFNKYLITFLAQLYIAFSSVMVLNFLLELLIVDSDMSQAYFLAPSFFIFTVLIATPLLFMLQLEIQDFIQVQNPESLIQNKICSFYQAEKQFDSIYQQIFQKCIKQPFQTHKSEMYQELLLVFALNSYGFIPNIGPALSLFVQILNDPTLLFQGKFGNVVAYVFNWIQVGSSFLSVFLALEGSSNGSPDILLIVFWVSLFFDQCAKTKYVYEAYKHQGRLKGK</sequence>
<keyword evidence="1" id="KW-1133">Transmembrane helix</keyword>
<protein>
    <recommendedName>
        <fullName evidence="3">Transmembrane protein</fullName>
    </recommendedName>
</protein>
<keyword evidence="1" id="KW-0812">Transmembrane</keyword>
<feature type="transmembrane region" description="Helical" evidence="1">
    <location>
        <begin position="722"/>
        <end position="742"/>
    </location>
</feature>
<dbReference type="AlphaFoldDB" id="A0A146K037"/>
<feature type="non-terminal residue" evidence="2">
    <location>
        <position position="1"/>
    </location>
</feature>
<evidence type="ECO:0000256" key="1">
    <source>
        <dbReference type="SAM" id="Phobius"/>
    </source>
</evidence>
<feature type="transmembrane region" description="Helical" evidence="1">
    <location>
        <begin position="384"/>
        <end position="406"/>
    </location>
</feature>
<feature type="transmembrane region" description="Helical" evidence="1">
    <location>
        <begin position="499"/>
        <end position="517"/>
    </location>
</feature>
<organism evidence="2">
    <name type="scientific">Trepomonas sp. PC1</name>
    <dbReference type="NCBI Taxonomy" id="1076344"/>
    <lineage>
        <taxon>Eukaryota</taxon>
        <taxon>Metamonada</taxon>
        <taxon>Diplomonadida</taxon>
        <taxon>Hexamitidae</taxon>
        <taxon>Hexamitinae</taxon>
        <taxon>Trepomonas</taxon>
    </lineage>
</organism>
<evidence type="ECO:0000313" key="2">
    <source>
        <dbReference type="EMBL" id="JAP90300.1"/>
    </source>
</evidence>
<feature type="transmembrane region" description="Helical" evidence="1">
    <location>
        <begin position="762"/>
        <end position="783"/>
    </location>
</feature>
<feature type="transmembrane region" description="Helical" evidence="1">
    <location>
        <begin position="608"/>
        <end position="630"/>
    </location>
</feature>
<feature type="transmembrane region" description="Helical" evidence="1">
    <location>
        <begin position="459"/>
        <end position="479"/>
    </location>
</feature>
<accession>A0A146K037</accession>
<gene>
    <name evidence="2" type="ORF">TPC1_30205</name>
</gene>
<reference evidence="2" key="1">
    <citation type="submission" date="2015-07" db="EMBL/GenBank/DDBJ databases">
        <title>Adaptation to a free-living lifestyle via gene acquisitions in the diplomonad Trepomonas sp. PC1.</title>
        <authorList>
            <person name="Xu F."/>
            <person name="Jerlstrom-Hultqvist J."/>
            <person name="Kolisko M."/>
            <person name="Simpson A.G.B."/>
            <person name="Roger A.J."/>
            <person name="Svard S.G."/>
            <person name="Andersson J.O."/>
        </authorList>
    </citation>
    <scope>NUCLEOTIDE SEQUENCE</scope>
    <source>
        <strain evidence="2">PC1</strain>
    </source>
</reference>
<feature type="transmembrane region" description="Helical" evidence="1">
    <location>
        <begin position="529"/>
        <end position="552"/>
    </location>
</feature>
<feature type="transmembrane region" description="Helical" evidence="1">
    <location>
        <begin position="177"/>
        <end position="202"/>
    </location>
</feature>